<evidence type="ECO:0000256" key="5">
    <source>
        <dbReference type="ARBA" id="ARBA00023163"/>
    </source>
</evidence>
<evidence type="ECO:0000256" key="1">
    <source>
        <dbReference type="ARBA" id="ARBA00010641"/>
    </source>
</evidence>
<feature type="compositionally biased region" description="Basic and acidic residues" evidence="6">
    <location>
        <begin position="259"/>
        <end position="271"/>
    </location>
</feature>
<dbReference type="InterPro" id="IPR013324">
    <property type="entry name" value="RNA_pol_sigma_r3/r4-like"/>
</dbReference>
<sequence>MFEQHRTAMTRTAARLLRDASVPTSVVEADDILSSAFAKALRNPGEVRQPVPYVYALIRTEVQHLVTRRNEHICRDQKRAADPVASPAPYVADFTTFVDNRDAVHRAVSLLTAPQQSAVWATHGLGYTREETAVLMGKHPGTVARHATRGMATLRACFVAVFAAIVSTVGRPAPGRGPRRPSPDRPCSAVRSVVGAPLDDGSRCREHHGLRFRRLPRPGSTDEGTTAPGRRSAAQRSGAVSELPPALRHWRRSPGATERSPRSGTPHDRGGPRSCRLSLSALRPRAGFGPPP</sequence>
<protein>
    <submittedName>
        <fullName evidence="8">Sigma-70 family RNA polymerase sigma factor</fullName>
    </submittedName>
</protein>
<dbReference type="PANTHER" id="PTHR43133">
    <property type="entry name" value="RNA POLYMERASE ECF-TYPE SIGMA FACTO"/>
    <property type="match status" value="1"/>
</dbReference>
<keyword evidence="3" id="KW-0731">Sigma factor</keyword>
<feature type="compositionally biased region" description="Basic and acidic residues" evidence="6">
    <location>
        <begin position="200"/>
        <end position="209"/>
    </location>
</feature>
<evidence type="ECO:0000256" key="3">
    <source>
        <dbReference type="ARBA" id="ARBA00023082"/>
    </source>
</evidence>
<proteinExistence type="inferred from homology"/>
<dbReference type="AlphaFoldDB" id="A0A6G3T2Y0"/>
<feature type="domain" description="RNA polymerase sigma factor 70 region 4 type 2" evidence="7">
    <location>
        <begin position="102"/>
        <end position="154"/>
    </location>
</feature>
<dbReference type="Pfam" id="PF08281">
    <property type="entry name" value="Sigma70_r4_2"/>
    <property type="match status" value="1"/>
</dbReference>
<dbReference type="EMBL" id="JAAGMK010000946">
    <property type="protein sequence ID" value="NEB88958.1"/>
    <property type="molecule type" value="Genomic_DNA"/>
</dbReference>
<evidence type="ECO:0000259" key="7">
    <source>
        <dbReference type="Pfam" id="PF08281"/>
    </source>
</evidence>
<comment type="similarity">
    <text evidence="1">Belongs to the sigma-70 factor family. ECF subfamily.</text>
</comment>
<keyword evidence="2" id="KW-0805">Transcription regulation</keyword>
<dbReference type="Gene3D" id="1.10.10.10">
    <property type="entry name" value="Winged helix-like DNA-binding domain superfamily/Winged helix DNA-binding domain"/>
    <property type="match status" value="1"/>
</dbReference>
<name>A0A6G3T2Y0_STRAQ</name>
<dbReference type="InterPro" id="IPR039425">
    <property type="entry name" value="RNA_pol_sigma-70-like"/>
</dbReference>
<organism evidence="8">
    <name type="scientific">Streptomyces anulatus</name>
    <name type="common">Streptomyces chrysomallus</name>
    <dbReference type="NCBI Taxonomy" id="1892"/>
    <lineage>
        <taxon>Bacteria</taxon>
        <taxon>Bacillati</taxon>
        <taxon>Actinomycetota</taxon>
        <taxon>Actinomycetes</taxon>
        <taxon>Kitasatosporales</taxon>
        <taxon>Streptomycetaceae</taxon>
        <taxon>Streptomyces</taxon>
    </lineage>
</organism>
<dbReference type="PANTHER" id="PTHR43133:SF8">
    <property type="entry name" value="RNA POLYMERASE SIGMA FACTOR HI_1459-RELATED"/>
    <property type="match status" value="1"/>
</dbReference>
<dbReference type="InterPro" id="IPR013249">
    <property type="entry name" value="RNA_pol_sigma70_r4_t2"/>
</dbReference>
<evidence type="ECO:0000313" key="8">
    <source>
        <dbReference type="EMBL" id="NEB88958.1"/>
    </source>
</evidence>
<dbReference type="SUPFAM" id="SSF88659">
    <property type="entry name" value="Sigma3 and sigma4 domains of RNA polymerase sigma factors"/>
    <property type="match status" value="1"/>
</dbReference>
<feature type="region of interest" description="Disordered" evidence="6">
    <location>
        <begin position="169"/>
        <end position="292"/>
    </location>
</feature>
<comment type="caution">
    <text evidence="8">The sequence shown here is derived from an EMBL/GenBank/DDBJ whole genome shotgun (WGS) entry which is preliminary data.</text>
</comment>
<accession>A0A6G3T2Y0</accession>
<dbReference type="GO" id="GO:0006352">
    <property type="term" value="P:DNA-templated transcription initiation"/>
    <property type="evidence" value="ECO:0007669"/>
    <property type="project" value="InterPro"/>
</dbReference>
<evidence type="ECO:0000256" key="2">
    <source>
        <dbReference type="ARBA" id="ARBA00023015"/>
    </source>
</evidence>
<keyword evidence="5" id="KW-0804">Transcription</keyword>
<reference evidence="8" key="1">
    <citation type="submission" date="2020-01" db="EMBL/GenBank/DDBJ databases">
        <title>Insect and environment-associated Actinomycetes.</title>
        <authorList>
            <person name="Currrie C."/>
            <person name="Chevrette M."/>
            <person name="Carlson C."/>
            <person name="Stubbendieck R."/>
            <person name="Wendt-Pienkowski E."/>
        </authorList>
    </citation>
    <scope>NUCLEOTIDE SEQUENCE</scope>
    <source>
        <strain evidence="8">SID505</strain>
    </source>
</reference>
<evidence type="ECO:0000256" key="6">
    <source>
        <dbReference type="SAM" id="MobiDB-lite"/>
    </source>
</evidence>
<dbReference type="GO" id="GO:0003677">
    <property type="term" value="F:DNA binding"/>
    <property type="evidence" value="ECO:0007669"/>
    <property type="project" value="UniProtKB-KW"/>
</dbReference>
<keyword evidence="4" id="KW-0238">DNA-binding</keyword>
<dbReference type="GO" id="GO:0016987">
    <property type="term" value="F:sigma factor activity"/>
    <property type="evidence" value="ECO:0007669"/>
    <property type="project" value="UniProtKB-KW"/>
</dbReference>
<gene>
    <name evidence="8" type="ORF">G3I43_33055</name>
</gene>
<dbReference type="InterPro" id="IPR036388">
    <property type="entry name" value="WH-like_DNA-bd_sf"/>
</dbReference>
<evidence type="ECO:0000256" key="4">
    <source>
        <dbReference type="ARBA" id="ARBA00023125"/>
    </source>
</evidence>